<reference evidence="3" key="1">
    <citation type="submission" date="2014-12" db="EMBL/GenBank/DDBJ databases">
        <title>Insight into the proteome of Arion vulgaris.</title>
        <authorList>
            <person name="Aradska J."/>
            <person name="Bulat T."/>
            <person name="Smidak R."/>
            <person name="Sarate P."/>
            <person name="Gangsoo J."/>
            <person name="Sialana F."/>
            <person name="Bilban M."/>
            <person name="Lubec G."/>
        </authorList>
    </citation>
    <scope>NUCLEOTIDE SEQUENCE</scope>
    <source>
        <tissue evidence="3">Skin</tissue>
    </source>
</reference>
<dbReference type="GO" id="GO:0005765">
    <property type="term" value="C:lysosomal membrane"/>
    <property type="evidence" value="ECO:0007669"/>
    <property type="project" value="TreeGrafter"/>
</dbReference>
<dbReference type="InterPro" id="IPR048981">
    <property type="entry name" value="AP5B1_C"/>
</dbReference>
<dbReference type="PANTHER" id="PTHR34033:SF1">
    <property type="entry name" value="AP-5 COMPLEX SUBUNIT BETA-1"/>
    <property type="match status" value="1"/>
</dbReference>
<sequence length="522" mass="59994">NLLFPVVFDPLDVHIRKLSLLAHCSSSDSLNKLSSDLHYLTQVAVTTGGMRVATALYHVLYLHVEHNSAVHEHILRITRKLFKNFPHLIPLIVDFLRAVKTCQPHSKLHGEILTLLNDTVLSLPINSLLGNYHNYLHVWSLSAQETTILQQRSLRRMLEIVQEAAIKARDDWDLGCLILSICRTMILHHHTDILYSQMGDLLYFLMKQYGDVDIRDQARLFYSLLTLNSDTKAKEILGAVIIEGLHLGENFANFFPGSVSQTVPAEIHSLSTSPIIWSRDQVEIIFDTCDERKDYPFPKPITDDLEDYWDQLLHLRTSLKCTLKVNIASESDFDNLLAISFHASENKNIHLSQDVYLPYLSKRDSNIICYTLIPHIPEPVTITAKAAFGFDKATYECELIPLKFKLQDFLIPFPWHKFEILDKQQFFNLHWSNYTEKSRGNSTGVESVKVLKCSRQSLMDAWGEALISCGEQKDIDDYLFFLPPRFHLLFHIQARATDLVVQIASDYWPVLGYIDEYLNNLV</sequence>
<organism evidence="3">
    <name type="scientific">Arion vulgaris</name>
    <dbReference type="NCBI Taxonomy" id="1028688"/>
    <lineage>
        <taxon>Eukaryota</taxon>
        <taxon>Metazoa</taxon>
        <taxon>Spiralia</taxon>
        <taxon>Lophotrochozoa</taxon>
        <taxon>Mollusca</taxon>
        <taxon>Gastropoda</taxon>
        <taxon>Heterobranchia</taxon>
        <taxon>Euthyneura</taxon>
        <taxon>Panpulmonata</taxon>
        <taxon>Eupulmonata</taxon>
        <taxon>Stylommatophora</taxon>
        <taxon>Helicina</taxon>
        <taxon>Arionoidea</taxon>
        <taxon>Arionidae</taxon>
        <taxon>Arion</taxon>
    </lineage>
</organism>
<evidence type="ECO:0000259" key="2">
    <source>
        <dbReference type="Pfam" id="PF21590"/>
    </source>
</evidence>
<dbReference type="GO" id="GO:0016197">
    <property type="term" value="P:endosomal transport"/>
    <property type="evidence" value="ECO:0007669"/>
    <property type="project" value="InterPro"/>
</dbReference>
<feature type="domain" description="AP5B1 C-terminal" evidence="2">
    <location>
        <begin position="426"/>
        <end position="520"/>
    </location>
</feature>
<gene>
    <name evidence="3" type="primary">ORF117860</name>
</gene>
<evidence type="ECO:0000313" key="3">
    <source>
        <dbReference type="EMBL" id="CEK79857.1"/>
    </source>
</evidence>
<dbReference type="Pfam" id="PF21590">
    <property type="entry name" value="AP5B1_C"/>
    <property type="match status" value="1"/>
</dbReference>
<dbReference type="InterPro" id="IPR048979">
    <property type="entry name" value="AP5B1_middle"/>
</dbReference>
<name>A0A0B7AGV2_9EUPU</name>
<accession>A0A0B7AGV2</accession>
<dbReference type="GO" id="GO:0030119">
    <property type="term" value="C:AP-type membrane coat adaptor complex"/>
    <property type="evidence" value="ECO:0007669"/>
    <property type="project" value="TreeGrafter"/>
</dbReference>
<evidence type="ECO:0000259" key="1">
    <source>
        <dbReference type="Pfam" id="PF21588"/>
    </source>
</evidence>
<dbReference type="AlphaFoldDB" id="A0A0B7AGV2"/>
<dbReference type="Pfam" id="PF21588">
    <property type="entry name" value="AP5B1_middle"/>
    <property type="match status" value="1"/>
</dbReference>
<dbReference type="EMBL" id="HACG01032992">
    <property type="protein sequence ID" value="CEK79857.1"/>
    <property type="molecule type" value="Transcribed_RNA"/>
</dbReference>
<dbReference type="InterPro" id="IPR038741">
    <property type="entry name" value="AP5B1"/>
</dbReference>
<feature type="non-terminal residue" evidence="3">
    <location>
        <position position="1"/>
    </location>
</feature>
<dbReference type="PANTHER" id="PTHR34033">
    <property type="entry name" value="AP-5 COMPLEX SUBUNIT BETA-1"/>
    <property type="match status" value="1"/>
</dbReference>
<feature type="domain" description="AP5B1 middle" evidence="1">
    <location>
        <begin position="2"/>
        <end position="232"/>
    </location>
</feature>
<proteinExistence type="predicted"/>
<protein>
    <submittedName>
        <fullName evidence="3">Uncharacterized protein</fullName>
    </submittedName>
</protein>